<evidence type="ECO:0000313" key="2">
    <source>
        <dbReference type="Proteomes" id="UP001497512"/>
    </source>
</evidence>
<reference evidence="1" key="1">
    <citation type="submission" date="2024-02" db="EMBL/GenBank/DDBJ databases">
        <authorList>
            <consortium name="ELIXIR-Norway"/>
            <consortium name="Elixir Norway"/>
        </authorList>
    </citation>
    <scope>NUCLEOTIDE SEQUENCE</scope>
</reference>
<gene>
    <name evidence="1" type="ORF">CSSPTR1EN2_LOCUS7703</name>
</gene>
<organism evidence="1 2">
    <name type="scientific">Sphagnum troendelagicum</name>
    <dbReference type="NCBI Taxonomy" id="128251"/>
    <lineage>
        <taxon>Eukaryota</taxon>
        <taxon>Viridiplantae</taxon>
        <taxon>Streptophyta</taxon>
        <taxon>Embryophyta</taxon>
        <taxon>Bryophyta</taxon>
        <taxon>Sphagnophytina</taxon>
        <taxon>Sphagnopsida</taxon>
        <taxon>Sphagnales</taxon>
        <taxon>Sphagnaceae</taxon>
        <taxon>Sphagnum</taxon>
    </lineage>
</organism>
<dbReference type="Proteomes" id="UP001497512">
    <property type="component" value="Chromosome 14"/>
</dbReference>
<evidence type="ECO:0000313" key="1">
    <source>
        <dbReference type="EMBL" id="CAK9205072.1"/>
    </source>
</evidence>
<dbReference type="EMBL" id="OZ019906">
    <property type="protein sequence ID" value="CAK9205072.1"/>
    <property type="molecule type" value="Genomic_DNA"/>
</dbReference>
<name>A0ABP0TU49_9BRYO</name>
<accession>A0ABP0TU49</accession>
<sequence>MFLQQDVMVKTLPSSPHVETVQVFANGGDMVAEDALHMCLVETVQVFANEGDILAEDECTCGTY</sequence>
<proteinExistence type="predicted"/>
<keyword evidence="2" id="KW-1185">Reference proteome</keyword>
<protein>
    <submittedName>
        <fullName evidence="1">Uncharacterized protein</fullName>
    </submittedName>
</protein>